<dbReference type="EMBL" id="REGN01000578">
    <property type="protein sequence ID" value="RNA40873.1"/>
    <property type="molecule type" value="Genomic_DNA"/>
</dbReference>
<proteinExistence type="predicted"/>
<dbReference type="Proteomes" id="UP000276133">
    <property type="component" value="Unassembled WGS sequence"/>
</dbReference>
<protein>
    <submittedName>
        <fullName evidence="1">Uncharacterized protein</fullName>
    </submittedName>
</protein>
<evidence type="ECO:0000313" key="2">
    <source>
        <dbReference type="Proteomes" id="UP000276133"/>
    </source>
</evidence>
<organism evidence="1 2">
    <name type="scientific">Brachionus plicatilis</name>
    <name type="common">Marine rotifer</name>
    <name type="synonym">Brachionus muelleri</name>
    <dbReference type="NCBI Taxonomy" id="10195"/>
    <lineage>
        <taxon>Eukaryota</taxon>
        <taxon>Metazoa</taxon>
        <taxon>Spiralia</taxon>
        <taxon>Gnathifera</taxon>
        <taxon>Rotifera</taxon>
        <taxon>Eurotatoria</taxon>
        <taxon>Monogononta</taxon>
        <taxon>Pseudotrocha</taxon>
        <taxon>Ploima</taxon>
        <taxon>Brachionidae</taxon>
        <taxon>Brachionus</taxon>
    </lineage>
</organism>
<evidence type="ECO:0000313" key="1">
    <source>
        <dbReference type="EMBL" id="RNA40873.1"/>
    </source>
</evidence>
<sequence>MGGFASKLQYLYSPKPSRSKSMYLRASTSPYNSWTNFLLSFTSLAKTRPDGAAISLTKSGKHSASTIVSPYCWIYSAGFALTIPKYLNCL</sequence>
<comment type="caution">
    <text evidence="1">The sequence shown here is derived from an EMBL/GenBank/DDBJ whole genome shotgun (WGS) entry which is preliminary data.</text>
</comment>
<gene>
    <name evidence="1" type="ORF">BpHYR1_033623</name>
</gene>
<name>A0A3M7SYG2_BRAPC</name>
<reference evidence="1 2" key="1">
    <citation type="journal article" date="2018" name="Sci. Rep.">
        <title>Genomic signatures of local adaptation to the degree of environmental predictability in rotifers.</title>
        <authorList>
            <person name="Franch-Gras L."/>
            <person name="Hahn C."/>
            <person name="Garcia-Roger E.M."/>
            <person name="Carmona M.J."/>
            <person name="Serra M."/>
            <person name="Gomez A."/>
        </authorList>
    </citation>
    <scope>NUCLEOTIDE SEQUENCE [LARGE SCALE GENOMIC DNA]</scope>
    <source>
        <strain evidence="1">HYR1</strain>
    </source>
</reference>
<accession>A0A3M7SYG2</accession>
<dbReference type="AlphaFoldDB" id="A0A3M7SYG2"/>
<keyword evidence="2" id="KW-1185">Reference proteome</keyword>